<sequence length="174" mass="20207">MQNLRNKEINNREQKNLLNEISITGVPESNGENLTHITCLISKKLGVELQPNDVVNAERLGIRRGSEDNTHPRTLTVRLTRRALRDELLKAARVRRNIDTVGILDGDPHKLYLNERQEKNLNESKRLEYQKARVLGRKNSWRYIWTRNGRIYAKQYPGAPAQRIRMEQALAIFG</sequence>
<proteinExistence type="predicted"/>
<organism evidence="2 3">
    <name type="scientific">Euphydryas editha</name>
    <name type="common">Edith's checkerspot</name>
    <dbReference type="NCBI Taxonomy" id="104508"/>
    <lineage>
        <taxon>Eukaryota</taxon>
        <taxon>Metazoa</taxon>
        <taxon>Ecdysozoa</taxon>
        <taxon>Arthropoda</taxon>
        <taxon>Hexapoda</taxon>
        <taxon>Insecta</taxon>
        <taxon>Pterygota</taxon>
        <taxon>Neoptera</taxon>
        <taxon>Endopterygota</taxon>
        <taxon>Lepidoptera</taxon>
        <taxon>Glossata</taxon>
        <taxon>Ditrysia</taxon>
        <taxon>Papilionoidea</taxon>
        <taxon>Nymphalidae</taxon>
        <taxon>Nymphalinae</taxon>
        <taxon>Euphydryas</taxon>
    </lineage>
</organism>
<dbReference type="InterPro" id="IPR057251">
    <property type="entry name" value="FP_C"/>
</dbReference>
<dbReference type="Proteomes" id="UP001153954">
    <property type="component" value="Unassembled WGS sequence"/>
</dbReference>
<reference evidence="2" key="1">
    <citation type="submission" date="2022-03" db="EMBL/GenBank/DDBJ databases">
        <authorList>
            <person name="Tunstrom K."/>
        </authorList>
    </citation>
    <scope>NUCLEOTIDE SEQUENCE</scope>
</reference>
<protein>
    <recommendedName>
        <fullName evidence="1">FP protein C-terminal domain-containing protein</fullName>
    </recommendedName>
</protein>
<dbReference type="Gene3D" id="3.30.70.1820">
    <property type="entry name" value="L1 transposable element, RRM domain"/>
    <property type="match status" value="1"/>
</dbReference>
<gene>
    <name evidence="2" type="ORF">EEDITHA_LOCUS12802</name>
</gene>
<feature type="domain" description="FP protein C-terminal" evidence="1">
    <location>
        <begin position="130"/>
        <end position="170"/>
    </location>
</feature>
<evidence type="ECO:0000313" key="2">
    <source>
        <dbReference type="EMBL" id="CAH2097600.1"/>
    </source>
</evidence>
<comment type="caution">
    <text evidence="2">The sequence shown here is derived from an EMBL/GenBank/DDBJ whole genome shotgun (WGS) entry which is preliminary data.</text>
</comment>
<keyword evidence="3" id="KW-1185">Reference proteome</keyword>
<dbReference type="Pfam" id="PF25298">
    <property type="entry name" value="Baculo_FP_2nd"/>
    <property type="match status" value="1"/>
</dbReference>
<evidence type="ECO:0000259" key="1">
    <source>
        <dbReference type="Pfam" id="PF25298"/>
    </source>
</evidence>
<name>A0AAU9UE53_EUPED</name>
<evidence type="ECO:0000313" key="3">
    <source>
        <dbReference type="Proteomes" id="UP001153954"/>
    </source>
</evidence>
<dbReference type="AlphaFoldDB" id="A0AAU9UE53"/>
<dbReference type="EMBL" id="CAKOGL010000018">
    <property type="protein sequence ID" value="CAH2097600.1"/>
    <property type="molecule type" value="Genomic_DNA"/>
</dbReference>
<accession>A0AAU9UE53</accession>